<keyword evidence="3 7" id="KW-0223">Dioxygenase</keyword>
<name>A0A916TP27_9SPHN</name>
<dbReference type="Gene3D" id="3.60.130.10">
    <property type="entry name" value="Clavaminate synthase-like"/>
    <property type="match status" value="1"/>
</dbReference>
<reference evidence="7" key="1">
    <citation type="journal article" date="2014" name="Int. J. Syst. Evol. Microbiol.">
        <title>Complete genome sequence of Corynebacterium casei LMG S-19264T (=DSM 44701T), isolated from a smear-ripened cheese.</title>
        <authorList>
            <consortium name="US DOE Joint Genome Institute (JGI-PGF)"/>
            <person name="Walter F."/>
            <person name="Albersmeier A."/>
            <person name="Kalinowski J."/>
            <person name="Ruckert C."/>
        </authorList>
    </citation>
    <scope>NUCLEOTIDE SEQUENCE</scope>
    <source>
        <strain evidence="7">CGMCC 1.15095</strain>
    </source>
</reference>
<evidence type="ECO:0000256" key="1">
    <source>
        <dbReference type="ARBA" id="ARBA00005896"/>
    </source>
</evidence>
<dbReference type="InterPro" id="IPR051178">
    <property type="entry name" value="TfdA_dioxygenase"/>
</dbReference>
<feature type="domain" description="TauD/TfdA-like" evidence="6">
    <location>
        <begin position="11"/>
        <end position="266"/>
    </location>
</feature>
<gene>
    <name evidence="7" type="ORF">GCM10011494_02170</name>
</gene>
<keyword evidence="8" id="KW-1185">Reference proteome</keyword>
<accession>A0A916TP27</accession>
<dbReference type="Pfam" id="PF02668">
    <property type="entry name" value="TauD"/>
    <property type="match status" value="1"/>
</dbReference>
<sequence length="274" mass="31182">MENKMKFETPELTPRIGTEIIADKAELLKGGLRDEVRELLEQRGVLLFREIGITDEEQLEFARTLGEVIPQGIRGIYKISLDPEVNDTAEYLHGTYYWHIDGAQDDVPTRASLLSARVLSKEGGQTEFANTYAAYEDLPDEKKRQVDGLRIVHSQEYIQRAVVPNPTETQVERWRALGVKVHPMAWTHKSGRKSLVLGLTAGQIEGMEPEEGRALLDEMQAWTTQPQFVYRHEWTVGDMIIWDNTGVMHRVEPYPADSGRLLSRTTLEGEEPIL</sequence>
<evidence type="ECO:0000256" key="2">
    <source>
        <dbReference type="ARBA" id="ARBA00022723"/>
    </source>
</evidence>
<evidence type="ECO:0000259" key="6">
    <source>
        <dbReference type="Pfam" id="PF02668"/>
    </source>
</evidence>
<keyword evidence="5" id="KW-0408">Iron</keyword>
<evidence type="ECO:0000256" key="5">
    <source>
        <dbReference type="ARBA" id="ARBA00023004"/>
    </source>
</evidence>
<evidence type="ECO:0000313" key="8">
    <source>
        <dbReference type="Proteomes" id="UP000608154"/>
    </source>
</evidence>
<dbReference type="InterPro" id="IPR042098">
    <property type="entry name" value="TauD-like_sf"/>
</dbReference>
<keyword evidence="2" id="KW-0479">Metal-binding</keyword>
<dbReference type="InterPro" id="IPR003819">
    <property type="entry name" value="TauD/TfdA-like"/>
</dbReference>
<keyword evidence="4" id="KW-0560">Oxidoreductase</keyword>
<dbReference type="EMBL" id="BMHK01000001">
    <property type="protein sequence ID" value="GGB87387.1"/>
    <property type="molecule type" value="Genomic_DNA"/>
</dbReference>
<evidence type="ECO:0000256" key="4">
    <source>
        <dbReference type="ARBA" id="ARBA00023002"/>
    </source>
</evidence>
<dbReference type="AlphaFoldDB" id="A0A916TP27"/>
<dbReference type="Proteomes" id="UP000608154">
    <property type="component" value="Unassembled WGS sequence"/>
</dbReference>
<evidence type="ECO:0000313" key="7">
    <source>
        <dbReference type="EMBL" id="GGB87387.1"/>
    </source>
</evidence>
<protein>
    <submittedName>
        <fullName evidence="7">Dioxygenase TauD/TfdA family protein</fullName>
    </submittedName>
</protein>
<evidence type="ECO:0000256" key="3">
    <source>
        <dbReference type="ARBA" id="ARBA00022964"/>
    </source>
</evidence>
<dbReference type="SUPFAM" id="SSF51197">
    <property type="entry name" value="Clavaminate synthase-like"/>
    <property type="match status" value="1"/>
</dbReference>
<organism evidence="7 8">
    <name type="scientific">Novosphingobium endophyticum</name>
    <dbReference type="NCBI Taxonomy" id="1955250"/>
    <lineage>
        <taxon>Bacteria</taxon>
        <taxon>Pseudomonadati</taxon>
        <taxon>Pseudomonadota</taxon>
        <taxon>Alphaproteobacteria</taxon>
        <taxon>Sphingomonadales</taxon>
        <taxon>Sphingomonadaceae</taxon>
        <taxon>Novosphingobium</taxon>
    </lineage>
</organism>
<proteinExistence type="inferred from homology"/>
<comment type="similarity">
    <text evidence="1">Belongs to the TfdA dioxygenase family.</text>
</comment>
<dbReference type="PANTHER" id="PTHR43779">
    <property type="entry name" value="DIOXYGENASE RV0097-RELATED"/>
    <property type="match status" value="1"/>
</dbReference>
<comment type="caution">
    <text evidence="7">The sequence shown here is derived from an EMBL/GenBank/DDBJ whole genome shotgun (WGS) entry which is preliminary data.</text>
</comment>
<dbReference type="GO" id="GO:0046872">
    <property type="term" value="F:metal ion binding"/>
    <property type="evidence" value="ECO:0007669"/>
    <property type="project" value="UniProtKB-KW"/>
</dbReference>
<dbReference type="GO" id="GO:0016706">
    <property type="term" value="F:2-oxoglutarate-dependent dioxygenase activity"/>
    <property type="evidence" value="ECO:0007669"/>
    <property type="project" value="UniProtKB-ARBA"/>
</dbReference>
<reference evidence="7" key="2">
    <citation type="submission" date="2020-09" db="EMBL/GenBank/DDBJ databases">
        <authorList>
            <person name="Sun Q."/>
            <person name="Zhou Y."/>
        </authorList>
    </citation>
    <scope>NUCLEOTIDE SEQUENCE</scope>
    <source>
        <strain evidence="7">CGMCC 1.15095</strain>
    </source>
</reference>
<dbReference type="PANTHER" id="PTHR43779:SF3">
    <property type="entry name" value="(3R)-3-[(CARBOXYMETHYL)AMINO]FATTY ACID OXYGENASE_DECARBOXYLASE"/>
    <property type="match status" value="1"/>
</dbReference>